<dbReference type="OrthoDB" id="9806522at2"/>
<dbReference type="PANTHER" id="PTHR43840">
    <property type="entry name" value="MITOCHONDRIAL METAL TRANSPORTER 1-RELATED"/>
    <property type="match status" value="1"/>
</dbReference>
<dbReference type="InterPro" id="IPR050291">
    <property type="entry name" value="CDF_Transporter"/>
</dbReference>
<dbReference type="EMBL" id="CP002347">
    <property type="protein sequence ID" value="ADR18432.1"/>
    <property type="molecule type" value="Genomic_DNA"/>
</dbReference>
<evidence type="ECO:0000259" key="9">
    <source>
        <dbReference type="Pfam" id="PF01545"/>
    </source>
</evidence>
<dbReference type="InterPro" id="IPR027469">
    <property type="entry name" value="Cation_efflux_TMD_sf"/>
</dbReference>
<dbReference type="PANTHER" id="PTHR43840:SF15">
    <property type="entry name" value="MITOCHONDRIAL METAL TRANSPORTER 1-RELATED"/>
    <property type="match status" value="1"/>
</dbReference>
<dbReference type="RefSeq" id="WP_013450647.1">
    <property type="nucleotide sequence ID" value="NC_014758.1"/>
</dbReference>
<accession>E4TF93</accession>
<feature type="transmembrane region" description="Helical" evidence="8">
    <location>
        <begin position="172"/>
        <end position="191"/>
    </location>
</feature>
<keyword evidence="5 8" id="KW-0812">Transmembrane</keyword>
<comment type="similarity">
    <text evidence="2">Belongs to the cation diffusion facilitator (CDF) transporter (TC 2.A.4) family.</text>
</comment>
<dbReference type="Gene3D" id="1.20.1510.10">
    <property type="entry name" value="Cation efflux protein transmembrane domain"/>
    <property type="match status" value="1"/>
</dbReference>
<dbReference type="AlphaFoldDB" id="E4TF93"/>
<dbReference type="STRING" id="768670.Calni_0519"/>
<dbReference type="GO" id="GO:0015341">
    <property type="term" value="F:zinc efflux antiporter activity"/>
    <property type="evidence" value="ECO:0007669"/>
    <property type="project" value="TreeGrafter"/>
</dbReference>
<keyword evidence="12" id="KW-1185">Reference proteome</keyword>
<feature type="domain" description="Cation efflux protein cytoplasmic" evidence="10">
    <location>
        <begin position="207"/>
        <end position="284"/>
    </location>
</feature>
<dbReference type="Pfam" id="PF16916">
    <property type="entry name" value="ZT_dimer"/>
    <property type="match status" value="1"/>
</dbReference>
<keyword evidence="6 8" id="KW-1133">Transmembrane helix</keyword>
<dbReference type="GO" id="GO:0006882">
    <property type="term" value="P:intracellular zinc ion homeostasis"/>
    <property type="evidence" value="ECO:0007669"/>
    <property type="project" value="TreeGrafter"/>
</dbReference>
<protein>
    <submittedName>
        <fullName evidence="11">Cation diffusion facilitator family transporter</fullName>
    </submittedName>
</protein>
<evidence type="ECO:0000256" key="4">
    <source>
        <dbReference type="ARBA" id="ARBA00022475"/>
    </source>
</evidence>
<dbReference type="FunFam" id="3.30.70.1350:FF:000002">
    <property type="entry name" value="Ferrous-iron efflux pump FieF"/>
    <property type="match status" value="1"/>
</dbReference>
<evidence type="ECO:0000256" key="1">
    <source>
        <dbReference type="ARBA" id="ARBA00004651"/>
    </source>
</evidence>
<feature type="transmembrane region" description="Helical" evidence="8">
    <location>
        <begin position="7"/>
        <end position="28"/>
    </location>
</feature>
<comment type="subcellular location">
    <subcellularLocation>
        <location evidence="1">Cell membrane</location>
        <topology evidence="1">Multi-pass membrane protein</topology>
    </subcellularLocation>
</comment>
<dbReference type="InterPro" id="IPR058533">
    <property type="entry name" value="Cation_efflux_TM"/>
</dbReference>
<dbReference type="GO" id="GO:0005886">
    <property type="term" value="C:plasma membrane"/>
    <property type="evidence" value="ECO:0007669"/>
    <property type="project" value="UniProtKB-SubCell"/>
</dbReference>
<evidence type="ECO:0000259" key="10">
    <source>
        <dbReference type="Pfam" id="PF16916"/>
    </source>
</evidence>
<feature type="transmembrane region" description="Helical" evidence="8">
    <location>
        <begin position="76"/>
        <end position="94"/>
    </location>
</feature>
<evidence type="ECO:0000313" key="12">
    <source>
        <dbReference type="Proteomes" id="UP000007039"/>
    </source>
</evidence>
<keyword evidence="4" id="KW-1003">Cell membrane</keyword>
<name>E4TF93_CALNY</name>
<dbReference type="GO" id="GO:0015086">
    <property type="term" value="F:cadmium ion transmembrane transporter activity"/>
    <property type="evidence" value="ECO:0007669"/>
    <property type="project" value="TreeGrafter"/>
</dbReference>
<dbReference type="Pfam" id="PF01545">
    <property type="entry name" value="Cation_efflux"/>
    <property type="match status" value="1"/>
</dbReference>
<evidence type="ECO:0000256" key="6">
    <source>
        <dbReference type="ARBA" id="ARBA00022989"/>
    </source>
</evidence>
<dbReference type="GO" id="GO:0015093">
    <property type="term" value="F:ferrous iron transmembrane transporter activity"/>
    <property type="evidence" value="ECO:0007669"/>
    <property type="project" value="TreeGrafter"/>
</dbReference>
<dbReference type="eggNOG" id="COG0053">
    <property type="taxonomic scope" value="Bacteria"/>
</dbReference>
<sequence precursor="true">MIKKTKIPILSITVAATLALSKLIVALYTGSMAILSSALDSILDIAASGVNYFALKASEEPPDKAHPYGHGKFESLAAFVQALIIMATGVYLFYKSVMGLIDKKDLSDINTGIYIMLFSMLMTLLLTISLRYYAKKYNSTIILTDAMHYEIDLLTNTGVLVTLFLVKYTGVYQIDFIVSSLISIYIIYSAFELARDVSSILLDREMSEEDQTKIRDILKEYDESFIDYHKMRTRSSGKTKFVDMHITLCKNMSLNDAHQIADLIEKDLQEKIPELDVIIHIDPCEIGHCPGQENCERFIDAIRTKKR</sequence>
<feature type="transmembrane region" description="Helical" evidence="8">
    <location>
        <begin position="114"/>
        <end position="134"/>
    </location>
</feature>
<dbReference type="InterPro" id="IPR027470">
    <property type="entry name" value="Cation_efflux_CTD"/>
</dbReference>
<dbReference type="InterPro" id="IPR002524">
    <property type="entry name" value="Cation_efflux"/>
</dbReference>
<organism evidence="11 12">
    <name type="scientific">Calditerrivibrio nitroreducens (strain DSM 19672 / NBRC 101217 / Yu37-1)</name>
    <dbReference type="NCBI Taxonomy" id="768670"/>
    <lineage>
        <taxon>Bacteria</taxon>
        <taxon>Pseudomonadati</taxon>
        <taxon>Deferribacterota</taxon>
        <taxon>Deferribacteres</taxon>
        <taxon>Deferribacterales</taxon>
        <taxon>Calditerrivibrionaceae</taxon>
    </lineage>
</organism>
<evidence type="ECO:0000256" key="8">
    <source>
        <dbReference type="SAM" id="Phobius"/>
    </source>
</evidence>
<dbReference type="Gene3D" id="3.30.70.1350">
    <property type="entry name" value="Cation efflux protein, cytoplasmic domain"/>
    <property type="match status" value="1"/>
</dbReference>
<evidence type="ECO:0000256" key="2">
    <source>
        <dbReference type="ARBA" id="ARBA00008114"/>
    </source>
</evidence>
<keyword evidence="7 8" id="KW-0472">Membrane</keyword>
<dbReference type="KEGG" id="cni:Calni_0519"/>
<dbReference type="SUPFAM" id="SSF160240">
    <property type="entry name" value="Cation efflux protein cytoplasmic domain-like"/>
    <property type="match status" value="1"/>
</dbReference>
<evidence type="ECO:0000256" key="3">
    <source>
        <dbReference type="ARBA" id="ARBA00022448"/>
    </source>
</evidence>
<keyword evidence="3" id="KW-0813">Transport</keyword>
<dbReference type="SUPFAM" id="SSF161111">
    <property type="entry name" value="Cation efflux protein transmembrane domain-like"/>
    <property type="match status" value="1"/>
</dbReference>
<dbReference type="InterPro" id="IPR036837">
    <property type="entry name" value="Cation_efflux_CTD_sf"/>
</dbReference>
<dbReference type="NCBIfam" id="TIGR01297">
    <property type="entry name" value="CDF"/>
    <property type="match status" value="1"/>
</dbReference>
<dbReference type="Proteomes" id="UP000007039">
    <property type="component" value="Chromosome"/>
</dbReference>
<reference key="1">
    <citation type="submission" date="2010-11" db="EMBL/GenBank/DDBJ databases">
        <title>The complete genome of chromosome of Calditerrivibrio nitroreducens DSM 19672.</title>
        <authorList>
            <consortium name="US DOE Joint Genome Institute (JGI-PGF)"/>
            <person name="Lucas S."/>
            <person name="Copeland A."/>
            <person name="Lapidus A."/>
            <person name="Bruce D."/>
            <person name="Goodwin L."/>
            <person name="Pitluck S."/>
            <person name="Kyrpides N."/>
            <person name="Mavromatis K."/>
            <person name="Ivanova N."/>
            <person name="Mikhailova N."/>
            <person name="Zeytun A."/>
            <person name="Brettin T."/>
            <person name="Detter J.C."/>
            <person name="Tapia R."/>
            <person name="Han C."/>
            <person name="Land M."/>
            <person name="Hauser L."/>
            <person name="Markowitz V."/>
            <person name="Cheng J.-F."/>
            <person name="Hugenholtz P."/>
            <person name="Woyke T."/>
            <person name="Wu D."/>
            <person name="Spring S."/>
            <person name="Schroeder M."/>
            <person name="Brambilla E."/>
            <person name="Klenk H.-P."/>
            <person name="Eisen J.A."/>
        </authorList>
    </citation>
    <scope>NUCLEOTIDE SEQUENCE [LARGE SCALE GENOMIC DNA]</scope>
    <source>
        <strain>DSM 19672</strain>
    </source>
</reference>
<evidence type="ECO:0000256" key="5">
    <source>
        <dbReference type="ARBA" id="ARBA00022692"/>
    </source>
</evidence>
<dbReference type="HOGENOM" id="CLU_013430_3_0_0"/>
<evidence type="ECO:0000313" key="11">
    <source>
        <dbReference type="EMBL" id="ADR18432.1"/>
    </source>
</evidence>
<reference evidence="11 12" key="2">
    <citation type="journal article" date="2011" name="Stand. Genomic Sci.">
        <title>Complete genome sequence of Calditerrivibrio nitroreducens type strain (Yu37-1).</title>
        <authorList>
            <person name="Pitluck S."/>
            <person name="Sikorski J."/>
            <person name="Zeytun A."/>
            <person name="Lapidus A."/>
            <person name="Nolan M."/>
            <person name="Lucas S."/>
            <person name="Hammon N."/>
            <person name="Deshpande S."/>
            <person name="Cheng J.F."/>
            <person name="Tapia R."/>
            <person name="Han C."/>
            <person name="Goodwin L."/>
            <person name="Liolios K."/>
            <person name="Pagani I."/>
            <person name="Ivanova N."/>
            <person name="Mavromatis K."/>
            <person name="Pati A."/>
            <person name="Chen A."/>
            <person name="Palaniappan K."/>
            <person name="Hauser L."/>
            <person name="Chang Y.J."/>
            <person name="Jeffries C.D."/>
            <person name="Detter J.C."/>
            <person name="Brambilla E."/>
            <person name="Djao O.D."/>
            <person name="Rohde M."/>
            <person name="Spring S."/>
            <person name="Goker M."/>
            <person name="Woyke T."/>
            <person name="Bristow J."/>
            <person name="Eisen J.A."/>
            <person name="Markowitz V."/>
            <person name="Hugenholtz P."/>
            <person name="Kyrpides N.C."/>
            <person name="Klenk H.P."/>
            <person name="Land M."/>
        </authorList>
    </citation>
    <scope>NUCLEOTIDE SEQUENCE [LARGE SCALE GENOMIC DNA]</scope>
    <source>
        <strain evidence="12">DSM 19672 / NBRC 101217 / Yu37-1</strain>
    </source>
</reference>
<evidence type="ECO:0000256" key="7">
    <source>
        <dbReference type="ARBA" id="ARBA00023136"/>
    </source>
</evidence>
<proteinExistence type="inferred from homology"/>
<feature type="domain" description="Cation efflux protein transmembrane" evidence="9">
    <location>
        <begin position="9"/>
        <end position="202"/>
    </location>
</feature>
<gene>
    <name evidence="11" type="ordered locus">Calni_0519</name>
</gene>